<evidence type="ECO:0000256" key="3">
    <source>
        <dbReference type="ARBA" id="ARBA00022840"/>
    </source>
</evidence>
<dbReference type="InterPro" id="IPR003593">
    <property type="entry name" value="AAA+_ATPase"/>
</dbReference>
<dbReference type="Pfam" id="PF00004">
    <property type="entry name" value="AAA"/>
    <property type="match status" value="1"/>
</dbReference>
<dbReference type="SUPFAM" id="SSF52540">
    <property type="entry name" value="P-loop containing nucleoside triphosphate hydrolases"/>
    <property type="match status" value="1"/>
</dbReference>
<evidence type="ECO:0000259" key="4">
    <source>
        <dbReference type="SMART" id="SM00382"/>
    </source>
</evidence>
<comment type="similarity">
    <text evidence="1">Belongs to the AAA ATPase family.</text>
</comment>
<evidence type="ECO:0000256" key="1">
    <source>
        <dbReference type="ARBA" id="ARBA00006914"/>
    </source>
</evidence>
<keyword evidence="2" id="KW-0547">Nucleotide-binding</keyword>
<accession>A0ABP7EJK0</accession>
<organism evidence="5 6">
    <name type="scientific">Sphingomonas cynarae</name>
    <dbReference type="NCBI Taxonomy" id="930197"/>
    <lineage>
        <taxon>Bacteria</taxon>
        <taxon>Pseudomonadati</taxon>
        <taxon>Pseudomonadota</taxon>
        <taxon>Alphaproteobacteria</taxon>
        <taxon>Sphingomonadales</taxon>
        <taxon>Sphingomonadaceae</taxon>
        <taxon>Sphingomonas</taxon>
    </lineage>
</organism>
<dbReference type="InterPro" id="IPR027417">
    <property type="entry name" value="P-loop_NTPase"/>
</dbReference>
<sequence>MTKATHFVALLQSHIDGDDEQFLSVAMQAAANEARLGHGKVAQQLREMVDDARARGKTKARARAVPLVQPRGELASLVAAKYVDTRLSSMVLPAELRDRLQRVILEQRQVNRLRQHGLQPRRKLLLIGPPGAGKTMTAAAIAGELKLPLFSVLLDGLLTKFMGETASKLRTVFSAMTETRGVYFFDEFDAIGARRGERNDVGEIRRVLNSFLQFLEEDDSDGLIVAATNHPELLDPALFRRFDDVIEYALPDAQVARAILEGRLSTFDTAPVSWEDATEGVDGLSQADVARVADEAAKRALLAGRDSVETTDLLAAIAERKAASRR</sequence>
<name>A0ABP7EJK0_9SPHN</name>
<dbReference type="Proteomes" id="UP001500523">
    <property type="component" value="Unassembled WGS sequence"/>
</dbReference>
<feature type="domain" description="AAA+ ATPase" evidence="4">
    <location>
        <begin position="120"/>
        <end position="252"/>
    </location>
</feature>
<dbReference type="RefSeq" id="WP_344694222.1">
    <property type="nucleotide sequence ID" value="NZ_BAABBF010000008.1"/>
</dbReference>
<comment type="caution">
    <text evidence="5">The sequence shown here is derived from an EMBL/GenBank/DDBJ whole genome shotgun (WGS) entry which is preliminary data.</text>
</comment>
<keyword evidence="6" id="KW-1185">Reference proteome</keyword>
<dbReference type="GO" id="GO:0005524">
    <property type="term" value="F:ATP binding"/>
    <property type="evidence" value="ECO:0007669"/>
    <property type="project" value="UniProtKB-KW"/>
</dbReference>
<evidence type="ECO:0000313" key="5">
    <source>
        <dbReference type="EMBL" id="GAA3719775.1"/>
    </source>
</evidence>
<gene>
    <name evidence="5" type="ORF">GCM10022268_30040</name>
</gene>
<dbReference type="InterPro" id="IPR050221">
    <property type="entry name" value="26S_Proteasome_ATPase"/>
</dbReference>
<dbReference type="SMART" id="SM00382">
    <property type="entry name" value="AAA"/>
    <property type="match status" value="1"/>
</dbReference>
<reference evidence="6" key="1">
    <citation type="journal article" date="2019" name="Int. J. Syst. Evol. Microbiol.">
        <title>The Global Catalogue of Microorganisms (GCM) 10K type strain sequencing project: providing services to taxonomists for standard genome sequencing and annotation.</title>
        <authorList>
            <consortium name="The Broad Institute Genomics Platform"/>
            <consortium name="The Broad Institute Genome Sequencing Center for Infectious Disease"/>
            <person name="Wu L."/>
            <person name="Ma J."/>
        </authorList>
    </citation>
    <scope>NUCLEOTIDE SEQUENCE [LARGE SCALE GENOMIC DNA]</scope>
    <source>
        <strain evidence="6">JCM 17498</strain>
    </source>
</reference>
<dbReference type="Gene3D" id="3.40.50.300">
    <property type="entry name" value="P-loop containing nucleotide triphosphate hydrolases"/>
    <property type="match status" value="1"/>
</dbReference>
<proteinExistence type="inferred from homology"/>
<dbReference type="InterPro" id="IPR003959">
    <property type="entry name" value="ATPase_AAA_core"/>
</dbReference>
<dbReference type="EMBL" id="BAABBF010000008">
    <property type="protein sequence ID" value="GAA3719775.1"/>
    <property type="molecule type" value="Genomic_DNA"/>
</dbReference>
<evidence type="ECO:0000313" key="6">
    <source>
        <dbReference type="Proteomes" id="UP001500523"/>
    </source>
</evidence>
<keyword evidence="3 5" id="KW-0067">ATP-binding</keyword>
<dbReference type="CDD" id="cd19481">
    <property type="entry name" value="RecA-like_protease"/>
    <property type="match status" value="1"/>
</dbReference>
<protein>
    <submittedName>
        <fullName evidence="5">ATP-binding protein</fullName>
    </submittedName>
</protein>
<evidence type="ECO:0000256" key="2">
    <source>
        <dbReference type="ARBA" id="ARBA00022741"/>
    </source>
</evidence>
<dbReference type="PANTHER" id="PTHR23073">
    <property type="entry name" value="26S PROTEASOME REGULATORY SUBUNIT"/>
    <property type="match status" value="1"/>
</dbReference>